<sequence>MKPVDLVFCVMAFMISCMRDRFIEMQVYCYKLSALFLCVSSLFTFVSVSWNYKVGLYGQNTLDFPPDFRVKKEVMISKHFAAIFTLGFLTPTMSLFGVTMFLAEERSFKLQSHVKAQSA</sequence>
<feature type="transmembrane region" description="Helical" evidence="1">
    <location>
        <begin position="28"/>
        <end position="50"/>
    </location>
</feature>
<proteinExistence type="predicted"/>
<dbReference type="EMBL" id="KE685636">
    <property type="protein sequence ID" value="ERE65208.1"/>
    <property type="molecule type" value="Genomic_DNA"/>
</dbReference>
<keyword evidence="1" id="KW-1133">Transmembrane helix</keyword>
<dbReference type="AlphaFoldDB" id="A0A061I030"/>
<accession>A0A061I030</accession>
<gene>
    <name evidence="2" type="ORF">H671_xg20431</name>
</gene>
<reference evidence="3" key="1">
    <citation type="journal article" date="2013" name="Nat. Biotechnol.">
        <title>Chinese hamster genome sequenced from sorted chromosomes.</title>
        <authorList>
            <person name="Brinkrolf K."/>
            <person name="Rupp O."/>
            <person name="Laux H."/>
            <person name="Kollin F."/>
            <person name="Ernst W."/>
            <person name="Linke B."/>
            <person name="Kofler R."/>
            <person name="Romand S."/>
            <person name="Hesse F."/>
            <person name="Budach W.E."/>
            <person name="Galosy S."/>
            <person name="Muller D."/>
            <person name="Noll T."/>
            <person name="Wienberg J."/>
            <person name="Jostock T."/>
            <person name="Leonard M."/>
            <person name="Grillari J."/>
            <person name="Tauch A."/>
            <person name="Goesmann A."/>
            <person name="Helk B."/>
            <person name="Mott J.E."/>
            <person name="Puhler A."/>
            <person name="Borth N."/>
        </authorList>
    </citation>
    <scope>NUCLEOTIDE SEQUENCE [LARGE SCALE GENOMIC DNA]</scope>
    <source>
        <strain evidence="3">17A/GY</strain>
    </source>
</reference>
<organism evidence="2 3">
    <name type="scientific">Cricetulus griseus</name>
    <name type="common">Chinese hamster</name>
    <name type="synonym">Cricetulus barabensis griseus</name>
    <dbReference type="NCBI Taxonomy" id="10029"/>
    <lineage>
        <taxon>Eukaryota</taxon>
        <taxon>Metazoa</taxon>
        <taxon>Chordata</taxon>
        <taxon>Craniata</taxon>
        <taxon>Vertebrata</taxon>
        <taxon>Euteleostomi</taxon>
        <taxon>Mammalia</taxon>
        <taxon>Eutheria</taxon>
        <taxon>Euarchontoglires</taxon>
        <taxon>Glires</taxon>
        <taxon>Rodentia</taxon>
        <taxon>Myomorpha</taxon>
        <taxon>Muroidea</taxon>
        <taxon>Cricetidae</taxon>
        <taxon>Cricetinae</taxon>
        <taxon>Cricetulus</taxon>
    </lineage>
</organism>
<dbReference type="PROSITE" id="PS51257">
    <property type="entry name" value="PROKAR_LIPOPROTEIN"/>
    <property type="match status" value="1"/>
</dbReference>
<keyword evidence="1" id="KW-0472">Membrane</keyword>
<name>A0A061I030_CRIGR</name>
<evidence type="ECO:0000256" key="1">
    <source>
        <dbReference type="SAM" id="Phobius"/>
    </source>
</evidence>
<evidence type="ECO:0000313" key="3">
    <source>
        <dbReference type="Proteomes" id="UP000030759"/>
    </source>
</evidence>
<keyword evidence="1" id="KW-0812">Transmembrane</keyword>
<evidence type="ECO:0000313" key="2">
    <source>
        <dbReference type="EMBL" id="ERE65208.1"/>
    </source>
</evidence>
<feature type="transmembrane region" description="Helical" evidence="1">
    <location>
        <begin position="80"/>
        <end position="103"/>
    </location>
</feature>
<dbReference type="Proteomes" id="UP000030759">
    <property type="component" value="Unassembled WGS sequence"/>
</dbReference>
<protein>
    <submittedName>
        <fullName evidence="2">Uncharacterized protein</fullName>
    </submittedName>
</protein>